<sequence length="220" mass="24516">MYCLKSTIAHHSNNFNTEILPGATSPLGIELFSKYFSNVLRKQTVEKGLSGNMFKSKYFLAGFFPFLNHMMLTVAELIIRYGFDTPRSKGFMISIFGRILDDPELLEYAKGKIKGDFKEASDQSSCITGQCLLKSCSDFDDAGRLQVTCTESSSSWNMYIFSILCKAKGDFHPDVYSDFGRLLTTSSTVESATIPQAMQDVANQIVKDIGSEEFSSMTVQ</sequence>
<dbReference type="EMBL" id="BMAO01009414">
    <property type="protein sequence ID" value="GFR30666.1"/>
    <property type="molecule type" value="Genomic_DNA"/>
</dbReference>
<comment type="caution">
    <text evidence="1">The sequence shown here is derived from an EMBL/GenBank/DDBJ whole genome shotgun (WGS) entry which is preliminary data.</text>
</comment>
<dbReference type="OrthoDB" id="10400134at2759"/>
<gene>
    <name evidence="1" type="primary">ppsA_7</name>
    <name evidence="1" type="ORF">TNCT_230091</name>
</gene>
<protein>
    <submittedName>
        <fullName evidence="1">Putative phosphoenolpyruvate synthase</fullName>
    </submittedName>
</protein>
<proteinExistence type="predicted"/>
<dbReference type="AlphaFoldDB" id="A0A8X6K4H3"/>
<dbReference type="Proteomes" id="UP000887116">
    <property type="component" value="Unassembled WGS sequence"/>
</dbReference>
<name>A0A8X6K4H3_TRICU</name>
<organism evidence="1 2">
    <name type="scientific">Trichonephila clavata</name>
    <name type="common">Joro spider</name>
    <name type="synonym">Nephila clavata</name>
    <dbReference type="NCBI Taxonomy" id="2740835"/>
    <lineage>
        <taxon>Eukaryota</taxon>
        <taxon>Metazoa</taxon>
        <taxon>Ecdysozoa</taxon>
        <taxon>Arthropoda</taxon>
        <taxon>Chelicerata</taxon>
        <taxon>Arachnida</taxon>
        <taxon>Araneae</taxon>
        <taxon>Araneomorphae</taxon>
        <taxon>Entelegynae</taxon>
        <taxon>Araneoidea</taxon>
        <taxon>Nephilidae</taxon>
        <taxon>Trichonephila</taxon>
    </lineage>
</organism>
<keyword evidence="2" id="KW-1185">Reference proteome</keyword>
<evidence type="ECO:0000313" key="2">
    <source>
        <dbReference type="Proteomes" id="UP000887116"/>
    </source>
</evidence>
<accession>A0A8X6K4H3</accession>
<reference evidence="1" key="1">
    <citation type="submission" date="2020-07" db="EMBL/GenBank/DDBJ databases">
        <title>Multicomponent nature underlies the extraordinary mechanical properties of spider dragline silk.</title>
        <authorList>
            <person name="Kono N."/>
            <person name="Nakamura H."/>
            <person name="Mori M."/>
            <person name="Yoshida Y."/>
            <person name="Ohtoshi R."/>
            <person name="Malay A.D."/>
            <person name="Moran D.A.P."/>
            <person name="Tomita M."/>
            <person name="Numata K."/>
            <person name="Arakawa K."/>
        </authorList>
    </citation>
    <scope>NUCLEOTIDE SEQUENCE</scope>
</reference>
<feature type="non-terminal residue" evidence="1">
    <location>
        <position position="1"/>
    </location>
</feature>
<evidence type="ECO:0000313" key="1">
    <source>
        <dbReference type="EMBL" id="GFR30666.1"/>
    </source>
</evidence>